<dbReference type="InterPro" id="IPR043857">
    <property type="entry name" value="DUF5819"/>
</dbReference>
<keyword evidence="2" id="KW-0812">Transmembrane</keyword>
<reference evidence="3" key="2">
    <citation type="submission" date="2020-09" db="EMBL/GenBank/DDBJ databases">
        <authorList>
            <person name="Sun Q."/>
            <person name="Zhou Y."/>
        </authorList>
    </citation>
    <scope>NUCLEOTIDE SEQUENCE</scope>
    <source>
        <strain evidence="3">CGMCC 4.5737</strain>
    </source>
</reference>
<reference evidence="3" key="1">
    <citation type="journal article" date="2014" name="Int. J. Syst. Evol. Microbiol.">
        <title>Complete genome sequence of Corynebacterium casei LMG S-19264T (=DSM 44701T), isolated from a smear-ripened cheese.</title>
        <authorList>
            <consortium name="US DOE Joint Genome Institute (JGI-PGF)"/>
            <person name="Walter F."/>
            <person name="Albersmeier A."/>
            <person name="Kalinowski J."/>
            <person name="Ruckert C."/>
        </authorList>
    </citation>
    <scope>NUCLEOTIDE SEQUENCE</scope>
    <source>
        <strain evidence="3">CGMCC 4.5737</strain>
    </source>
</reference>
<dbReference type="Proteomes" id="UP000637578">
    <property type="component" value="Unassembled WGS sequence"/>
</dbReference>
<keyword evidence="2" id="KW-0472">Membrane</keyword>
<feature type="region of interest" description="Disordered" evidence="1">
    <location>
        <begin position="138"/>
        <end position="175"/>
    </location>
</feature>
<evidence type="ECO:0000256" key="2">
    <source>
        <dbReference type="SAM" id="Phobius"/>
    </source>
</evidence>
<dbReference type="Pfam" id="PF19136">
    <property type="entry name" value="DUF5819"/>
    <property type="match status" value="1"/>
</dbReference>
<organism evidence="3 4">
    <name type="scientific">Longimycelium tulufanense</name>
    <dbReference type="NCBI Taxonomy" id="907463"/>
    <lineage>
        <taxon>Bacteria</taxon>
        <taxon>Bacillati</taxon>
        <taxon>Actinomycetota</taxon>
        <taxon>Actinomycetes</taxon>
        <taxon>Pseudonocardiales</taxon>
        <taxon>Pseudonocardiaceae</taxon>
        <taxon>Longimycelium</taxon>
    </lineage>
</organism>
<feature type="transmembrane region" description="Helical" evidence="2">
    <location>
        <begin position="21"/>
        <end position="44"/>
    </location>
</feature>
<evidence type="ECO:0000256" key="1">
    <source>
        <dbReference type="SAM" id="MobiDB-lite"/>
    </source>
</evidence>
<keyword evidence="4" id="KW-1185">Reference proteome</keyword>
<dbReference type="AlphaFoldDB" id="A0A8J3FVZ7"/>
<dbReference type="RefSeq" id="WP_189056235.1">
    <property type="nucleotide sequence ID" value="NZ_BMMK01000007.1"/>
</dbReference>
<feature type="compositionally biased region" description="Basic and acidic residues" evidence="1">
    <location>
        <begin position="138"/>
        <end position="150"/>
    </location>
</feature>
<keyword evidence="2" id="KW-1133">Transmembrane helix</keyword>
<proteinExistence type="predicted"/>
<feature type="region of interest" description="Disordered" evidence="1">
    <location>
        <begin position="210"/>
        <end position="240"/>
    </location>
</feature>
<sequence>MSETETTGPATHGPAARAQNFVLLLAALATAGILLIHFGMTVLYNTPTNPVKKTFDPAVRAYMVPVFEQNWLLFAPDPIVDNHAIEVRARLRTAEGPAGTTAWQDITGPALRDLYAQRWWPSRVSRLPASAARQSEDWRDPVLTELRDPEAGGAGRKQALGTQRPRSTEEQAAGRARVARFLRRLASAEATTRWGDAVQAVQVRVVARPLPPFPGSGPTAATEFPKYQEWEWQPVTEEPR</sequence>
<comment type="caution">
    <text evidence="3">The sequence shown here is derived from an EMBL/GenBank/DDBJ whole genome shotgun (WGS) entry which is preliminary data.</text>
</comment>
<evidence type="ECO:0000313" key="4">
    <source>
        <dbReference type="Proteomes" id="UP000637578"/>
    </source>
</evidence>
<accession>A0A8J3FVZ7</accession>
<name>A0A8J3FVZ7_9PSEU</name>
<gene>
    <name evidence="3" type="ORF">GCM10012275_19930</name>
</gene>
<dbReference type="EMBL" id="BMMK01000007">
    <property type="protein sequence ID" value="GGM49029.1"/>
    <property type="molecule type" value="Genomic_DNA"/>
</dbReference>
<protein>
    <submittedName>
        <fullName evidence="3">Uncharacterized protein</fullName>
    </submittedName>
</protein>
<evidence type="ECO:0000313" key="3">
    <source>
        <dbReference type="EMBL" id="GGM49029.1"/>
    </source>
</evidence>